<keyword evidence="3" id="KW-1185">Reference proteome</keyword>
<dbReference type="Pfam" id="PF01636">
    <property type="entry name" value="APH"/>
    <property type="match status" value="1"/>
</dbReference>
<organism evidence="2 3">
    <name type="scientific">Massariosphaeria phaeospora</name>
    <dbReference type="NCBI Taxonomy" id="100035"/>
    <lineage>
        <taxon>Eukaryota</taxon>
        <taxon>Fungi</taxon>
        <taxon>Dikarya</taxon>
        <taxon>Ascomycota</taxon>
        <taxon>Pezizomycotina</taxon>
        <taxon>Dothideomycetes</taxon>
        <taxon>Pleosporomycetidae</taxon>
        <taxon>Pleosporales</taxon>
        <taxon>Pleosporales incertae sedis</taxon>
        <taxon>Massariosphaeria</taxon>
    </lineage>
</organism>
<reference evidence="2 3" key="1">
    <citation type="submission" date="2020-01" db="EMBL/GenBank/DDBJ databases">
        <authorList>
            <consortium name="DOE Joint Genome Institute"/>
            <person name="Haridas S."/>
            <person name="Albert R."/>
            <person name="Binder M."/>
            <person name="Bloem J."/>
            <person name="Labutti K."/>
            <person name="Salamov A."/>
            <person name="Andreopoulos B."/>
            <person name="Baker S.E."/>
            <person name="Barry K."/>
            <person name="Bills G."/>
            <person name="Bluhm B.H."/>
            <person name="Cannon C."/>
            <person name="Castanera R."/>
            <person name="Culley D.E."/>
            <person name="Daum C."/>
            <person name="Ezra D."/>
            <person name="Gonzalez J.B."/>
            <person name="Henrissat B."/>
            <person name="Kuo A."/>
            <person name="Liang C."/>
            <person name="Lipzen A."/>
            <person name="Lutzoni F."/>
            <person name="Magnuson J."/>
            <person name="Mondo S."/>
            <person name="Nolan M."/>
            <person name="Ohm R."/>
            <person name="Pangilinan J."/>
            <person name="Park H.-J.H."/>
            <person name="Ramirez L."/>
            <person name="Alfaro M."/>
            <person name="Sun H."/>
            <person name="Tritt A."/>
            <person name="Yoshinaga Y."/>
            <person name="Zwiers L.-H.L."/>
            <person name="Turgeon B.G."/>
            <person name="Goodwin S.B."/>
            <person name="Spatafora J.W."/>
            <person name="Crous P.W."/>
            <person name="Grigoriev I.V."/>
        </authorList>
    </citation>
    <scope>NUCLEOTIDE SEQUENCE [LARGE SCALE GENOMIC DNA]</scope>
    <source>
        <strain evidence="2 3">CBS 611.86</strain>
    </source>
</reference>
<feature type="domain" description="Aminoglycoside phosphotransferase" evidence="1">
    <location>
        <begin position="76"/>
        <end position="342"/>
    </location>
</feature>
<accession>A0A7C8I9E2</accession>
<name>A0A7C8I9E2_9PLEO</name>
<dbReference type="InterPro" id="IPR002575">
    <property type="entry name" value="Aminoglycoside_PTrfase"/>
</dbReference>
<protein>
    <submittedName>
        <fullName evidence="2">Phosphotransferase enzyme family protein</fullName>
    </submittedName>
</protein>
<dbReference type="InterPro" id="IPR051035">
    <property type="entry name" value="Mito_inheritance_9"/>
</dbReference>
<dbReference type="OrthoDB" id="10003767at2759"/>
<dbReference type="Gene3D" id="3.30.200.20">
    <property type="entry name" value="Phosphorylase Kinase, domain 1"/>
    <property type="match status" value="1"/>
</dbReference>
<dbReference type="Proteomes" id="UP000481861">
    <property type="component" value="Unassembled WGS sequence"/>
</dbReference>
<gene>
    <name evidence="2" type="ORF">BDV95DRAFT_579874</name>
</gene>
<keyword evidence="2" id="KW-0808">Transferase</keyword>
<evidence type="ECO:0000313" key="3">
    <source>
        <dbReference type="Proteomes" id="UP000481861"/>
    </source>
</evidence>
<dbReference type="PANTHER" id="PTHR36091">
    <property type="entry name" value="ALTERED INHERITANCE OF MITOCHONDRIA PROTEIN 9, MITOCHONDRIAL"/>
    <property type="match status" value="1"/>
</dbReference>
<dbReference type="EMBL" id="JAADJZ010000019">
    <property type="protein sequence ID" value="KAF2868450.1"/>
    <property type="molecule type" value="Genomic_DNA"/>
</dbReference>
<comment type="caution">
    <text evidence="2">The sequence shown here is derived from an EMBL/GenBank/DDBJ whole genome shotgun (WGS) entry which is preliminary data.</text>
</comment>
<dbReference type="GO" id="GO:0005739">
    <property type="term" value="C:mitochondrion"/>
    <property type="evidence" value="ECO:0007669"/>
    <property type="project" value="TreeGrafter"/>
</dbReference>
<dbReference type="Gene3D" id="3.90.1200.10">
    <property type="match status" value="1"/>
</dbReference>
<sequence length="557" mass="63144">MRSPQLLSCRRLSSSSWKRPSFGPNLLEYTGGRFLFNEELRRSERRLNFNVNELANVLCHSVGRPVGDLVSITKLVEGGFNRVLQATLNDDRKVLARIPFRITAPAHYATASEAATLTLLRQHSIPVPKVLGYSCTSANPVGTEYLLLEKLEGKPLSDTWFSLEPEVLTSITKQIVDIEVRYMSIPFPASGSLYFDNDLTTEKMVPVQDSERGKIIVGPLATYAWWYQQRAALHVDKGPWNNFSQCFEAPARRELGSLKQHGKPRLHYERSVSELHGFKERLPATHAKFLSDYLKLAPSLDVPERFTRPTLRHPDFSPSNILINDNNEITGIIDWQHAAILPLALCAGVPRCVQNWGNSESTAQITPPTALPANLESLTPAEQHNLEERLRKKNLHCYYTDSMRRHLPDHFDAIHDESLMLRAKLYDRAAAPWEGDSLSLKHTIIDVMSKCPLHVSTDDGATSTPALATECPVTYSHDEIVQCMEEFKQQEEKYDDVADMRAMMGTNAIGWVENDEHLEMAKEMKEAIRNASLELCETEDERRSLVDHFPFDDHEED</sequence>
<evidence type="ECO:0000259" key="1">
    <source>
        <dbReference type="Pfam" id="PF01636"/>
    </source>
</evidence>
<dbReference type="InterPro" id="IPR011009">
    <property type="entry name" value="Kinase-like_dom_sf"/>
</dbReference>
<evidence type="ECO:0000313" key="2">
    <source>
        <dbReference type="EMBL" id="KAF2868450.1"/>
    </source>
</evidence>
<proteinExistence type="predicted"/>
<dbReference type="GO" id="GO:0016740">
    <property type="term" value="F:transferase activity"/>
    <property type="evidence" value="ECO:0007669"/>
    <property type="project" value="UniProtKB-KW"/>
</dbReference>
<dbReference type="SUPFAM" id="SSF56112">
    <property type="entry name" value="Protein kinase-like (PK-like)"/>
    <property type="match status" value="1"/>
</dbReference>
<dbReference type="PANTHER" id="PTHR36091:SF2">
    <property type="entry name" value="AMINOGLYCOSIDE PHOSPHOTRANSFERASE DOMAIN-CONTAINING PROTEIN"/>
    <property type="match status" value="1"/>
</dbReference>
<dbReference type="AlphaFoldDB" id="A0A7C8I9E2"/>